<dbReference type="GO" id="GO:0016881">
    <property type="term" value="F:acid-amino acid ligase activity"/>
    <property type="evidence" value="ECO:0007669"/>
    <property type="project" value="TreeGrafter"/>
</dbReference>
<dbReference type="GO" id="GO:0005737">
    <property type="term" value="C:cytoplasm"/>
    <property type="evidence" value="ECO:0007669"/>
    <property type="project" value="TreeGrafter"/>
</dbReference>
<gene>
    <name evidence="2" type="primary">GH3.2</name>
    <name evidence="2" type="ORF">SNEC2469_LOCUS5064</name>
</gene>
<evidence type="ECO:0000259" key="1">
    <source>
        <dbReference type="Pfam" id="PF23571"/>
    </source>
</evidence>
<proteinExistence type="predicted"/>
<protein>
    <submittedName>
        <fullName evidence="2">GH3.2 protein</fullName>
    </submittedName>
</protein>
<reference evidence="2" key="1">
    <citation type="submission" date="2021-02" db="EMBL/GenBank/DDBJ databases">
        <authorList>
            <person name="Dougan E. K."/>
            <person name="Rhodes N."/>
            <person name="Thang M."/>
            <person name="Chan C."/>
        </authorList>
    </citation>
    <scope>NUCLEOTIDE SEQUENCE</scope>
</reference>
<dbReference type="PANTHER" id="PTHR31901:SF9">
    <property type="entry name" value="GH3 DOMAIN-CONTAINING PROTEIN"/>
    <property type="match status" value="1"/>
</dbReference>
<keyword evidence="3" id="KW-1185">Reference proteome</keyword>
<comment type="caution">
    <text evidence="2">The sequence shown here is derived from an EMBL/GenBank/DDBJ whole genome shotgun (WGS) entry which is preliminary data.</text>
</comment>
<dbReference type="AlphaFoldDB" id="A0A812LYS1"/>
<feature type="non-terminal residue" evidence="2">
    <location>
        <position position="403"/>
    </location>
</feature>
<name>A0A812LYS1_9DINO</name>
<accession>A0A812LYS1</accession>
<dbReference type="OrthoDB" id="10004661at2759"/>
<dbReference type="EMBL" id="CAJNJA010009671">
    <property type="protein sequence ID" value="CAE7249330.1"/>
    <property type="molecule type" value="Genomic_DNA"/>
</dbReference>
<dbReference type="InterPro" id="IPR004993">
    <property type="entry name" value="GH3"/>
</dbReference>
<sequence length="403" mass="44660">VQRRLLTEILQRHQGQDTTTATIEARRHLQGVATYNLFRESQPITCRGDYNKGGRFHNEGKVAETNSGHEEMRRIFLYRAVLTSFAVLAQFFPESLDELQRAAVLGSVRDVLLLLGLSEMVSQRLSFVLASPLEAYDLSDADRLYVHALFALKDPALGIIQSGSAWGVRRLLQVAKENRRHLVQDMRNGHLWDRQLPEAAPQPKLRAALDVALSGPDGRRSREVDRMLKTSAVASDLWPRLKVVAITGETSLDESLKEAVGEVPIYGPLYTSDEGYIGINLFPELPFGVWTYLLDPGSMFFELVPAGSHDVHPDMVIPAWEAVVGQEYDLLVTTHSGLCRCRLGDRVRVHAMFGKMPIVSVAKDDTGLNCPSVHCCNAPVRLVGVSSSTSSMHVQRGLKVVGL</sequence>
<feature type="domain" description="GH3 middle" evidence="1">
    <location>
        <begin position="292"/>
        <end position="361"/>
    </location>
</feature>
<evidence type="ECO:0000313" key="3">
    <source>
        <dbReference type="Proteomes" id="UP000601435"/>
    </source>
</evidence>
<dbReference type="InterPro" id="IPR055377">
    <property type="entry name" value="GH3_M"/>
</dbReference>
<evidence type="ECO:0000313" key="2">
    <source>
        <dbReference type="EMBL" id="CAE7249330.1"/>
    </source>
</evidence>
<dbReference type="Proteomes" id="UP000601435">
    <property type="component" value="Unassembled WGS sequence"/>
</dbReference>
<dbReference type="PANTHER" id="PTHR31901">
    <property type="entry name" value="GH3 DOMAIN-CONTAINING PROTEIN"/>
    <property type="match status" value="1"/>
</dbReference>
<organism evidence="2 3">
    <name type="scientific">Symbiodinium necroappetens</name>
    <dbReference type="NCBI Taxonomy" id="1628268"/>
    <lineage>
        <taxon>Eukaryota</taxon>
        <taxon>Sar</taxon>
        <taxon>Alveolata</taxon>
        <taxon>Dinophyceae</taxon>
        <taxon>Suessiales</taxon>
        <taxon>Symbiodiniaceae</taxon>
        <taxon>Symbiodinium</taxon>
    </lineage>
</organism>
<dbReference type="Pfam" id="PF03321">
    <property type="entry name" value="GH3"/>
    <property type="match status" value="1"/>
</dbReference>
<dbReference type="Pfam" id="PF23571">
    <property type="entry name" value="GH3_M"/>
    <property type="match status" value="1"/>
</dbReference>